<proteinExistence type="predicted"/>
<dbReference type="Proteomes" id="UP000248536">
    <property type="component" value="Chromosome"/>
</dbReference>
<dbReference type="Pfam" id="PF12972">
    <property type="entry name" value="NAGLU_C"/>
    <property type="match status" value="1"/>
</dbReference>
<dbReference type="EMBL" id="CP030104">
    <property type="protein sequence ID" value="AWX43717.1"/>
    <property type="molecule type" value="Genomic_DNA"/>
</dbReference>
<accession>A0A2Z4LR42</accession>
<name>A0A2Z4LR42_9FLAO</name>
<dbReference type="InterPro" id="IPR024732">
    <property type="entry name" value="NAGLU_C"/>
</dbReference>
<evidence type="ECO:0000313" key="3">
    <source>
        <dbReference type="Proteomes" id="UP000248536"/>
    </source>
</evidence>
<sequence length="84" mass="9675">MVGFLNGLFFLGKMDANTPSLHFALILSSFTISGKEKARLKEAKQLYRNKTKLLIYTWTKSDDGLNDYAHREWGGMPKSFYLPR</sequence>
<protein>
    <recommendedName>
        <fullName evidence="1">Alpha-N-acetylglucosaminidase C-terminal domain-containing protein</fullName>
    </recommendedName>
</protein>
<feature type="domain" description="Alpha-N-acetylglucosaminidase C-terminal" evidence="1">
    <location>
        <begin position="30"/>
        <end position="84"/>
    </location>
</feature>
<evidence type="ECO:0000313" key="2">
    <source>
        <dbReference type="EMBL" id="AWX43717.1"/>
    </source>
</evidence>
<evidence type="ECO:0000259" key="1">
    <source>
        <dbReference type="Pfam" id="PF12972"/>
    </source>
</evidence>
<organism evidence="2 3">
    <name type="scientific">Flagellimonas maritima</name>
    <dbReference type="NCBI Taxonomy" id="1383885"/>
    <lineage>
        <taxon>Bacteria</taxon>
        <taxon>Pseudomonadati</taxon>
        <taxon>Bacteroidota</taxon>
        <taxon>Flavobacteriia</taxon>
        <taxon>Flavobacteriales</taxon>
        <taxon>Flavobacteriaceae</taxon>
        <taxon>Flagellimonas</taxon>
    </lineage>
</organism>
<dbReference type="AlphaFoldDB" id="A0A2Z4LR42"/>
<gene>
    <name evidence="2" type="ORF">HME9304_00708</name>
</gene>
<dbReference type="KEGG" id="spon:HME9304_00708"/>
<dbReference type="Gene3D" id="1.20.120.670">
    <property type="entry name" value="N-acetyl-b-d-glucoasminidase"/>
    <property type="match status" value="1"/>
</dbReference>
<keyword evidence="3" id="KW-1185">Reference proteome</keyword>
<reference evidence="2 3" key="1">
    <citation type="submission" date="2018-06" db="EMBL/GenBank/DDBJ databases">
        <title>Spongiibacterium sp. HME9304 Genome sequencing and assembly.</title>
        <authorList>
            <person name="Kang H."/>
            <person name="Kim H."/>
            <person name="Joh K."/>
        </authorList>
    </citation>
    <scope>NUCLEOTIDE SEQUENCE [LARGE SCALE GENOMIC DNA]</scope>
    <source>
        <strain evidence="2 3">HME9304</strain>
    </source>
</reference>